<evidence type="ECO:0000256" key="6">
    <source>
        <dbReference type="ARBA" id="ARBA00022603"/>
    </source>
</evidence>
<dbReference type="InterPro" id="IPR027573">
    <property type="entry name" value="Methyltran_FxLD"/>
</dbReference>
<evidence type="ECO:0000256" key="1">
    <source>
        <dbReference type="ARBA" id="ARBA00004496"/>
    </source>
</evidence>
<sequence>MTTDDSQAAAKLRATMVSELHDLGAIRSESVAAAVATVPRHLFAPGAPLEDAYAADNPLVIKRDVNGKALSSMSAAHIQVVMLEQADIEAGMRALEIGSGGYNAALLAEIVGEQGRVTTVDIDPEIVERAGSCLRSTGYDHVDVVLADAEEGVPANAPYDRIIVTAGAWDIPPAWLEQLRPDGRIVVPLRLKGVTRTIAFDRDGEGGLISRSYGLCGFVPFQGAGSHTERLVAIDDGVSVRLDDHTQQVDVAALRQALHSPGIERWSGAAFDLPDELELFLLTSDPHMATLLADQERIDQKLLAGSTGRGAPVLISGSSFATGRAGRTRRRADTRPVSSRTRLRTSRSPTATWSRCGAGRASTAVAAPRPSATSRNPQPSRHRPAG</sequence>
<dbReference type="PANTHER" id="PTHR11579:SF0">
    <property type="entry name" value="PROTEIN-L-ISOASPARTATE(D-ASPARTATE) O-METHYLTRANSFERASE"/>
    <property type="match status" value="1"/>
</dbReference>
<evidence type="ECO:0000256" key="9">
    <source>
        <dbReference type="ARBA" id="ARBA00030757"/>
    </source>
</evidence>
<dbReference type="EMBL" id="BAAATE010000022">
    <property type="protein sequence ID" value="GAA2681794.1"/>
    <property type="molecule type" value="Genomic_DNA"/>
</dbReference>
<dbReference type="InterPro" id="IPR029063">
    <property type="entry name" value="SAM-dependent_MTases_sf"/>
</dbReference>
<comment type="caution">
    <text evidence="13">The sequence shown here is derived from an EMBL/GenBank/DDBJ whole genome shotgun (WGS) entry which is preliminary data.</text>
</comment>
<evidence type="ECO:0000256" key="2">
    <source>
        <dbReference type="ARBA" id="ARBA00005369"/>
    </source>
</evidence>
<dbReference type="InterPro" id="IPR000682">
    <property type="entry name" value="PCMT"/>
</dbReference>
<keyword evidence="6" id="KW-0489">Methyltransferase</keyword>
<protein>
    <recommendedName>
        <fullName evidence="4">Protein-L-isoaspartate O-methyltransferase</fullName>
        <ecNumber evidence="3">2.1.1.77</ecNumber>
    </recommendedName>
    <alternativeName>
        <fullName evidence="11">L-isoaspartyl protein carboxyl methyltransferase</fullName>
    </alternativeName>
    <alternativeName>
        <fullName evidence="9">Protein L-isoaspartyl methyltransferase</fullName>
    </alternativeName>
    <alternativeName>
        <fullName evidence="10">Protein-beta-aspartate methyltransferase</fullName>
    </alternativeName>
</protein>
<evidence type="ECO:0000313" key="13">
    <source>
        <dbReference type="EMBL" id="GAA2681794.1"/>
    </source>
</evidence>
<evidence type="ECO:0000256" key="8">
    <source>
        <dbReference type="ARBA" id="ARBA00022691"/>
    </source>
</evidence>
<reference evidence="13 14" key="1">
    <citation type="journal article" date="2019" name="Int. J. Syst. Evol. Microbiol.">
        <title>The Global Catalogue of Microorganisms (GCM) 10K type strain sequencing project: providing services to taxonomists for standard genome sequencing and annotation.</title>
        <authorList>
            <consortium name="The Broad Institute Genomics Platform"/>
            <consortium name="The Broad Institute Genome Sequencing Center for Infectious Disease"/>
            <person name="Wu L."/>
            <person name="Ma J."/>
        </authorList>
    </citation>
    <scope>NUCLEOTIDE SEQUENCE [LARGE SCALE GENOMIC DNA]</scope>
    <source>
        <strain evidence="13 14">JCM 6835</strain>
    </source>
</reference>
<evidence type="ECO:0000256" key="7">
    <source>
        <dbReference type="ARBA" id="ARBA00022679"/>
    </source>
</evidence>
<accession>A0ABN3SP31</accession>
<comment type="similarity">
    <text evidence="2">Belongs to the methyltransferase superfamily. L-isoaspartyl/D-aspartyl protein methyltransferase family.</text>
</comment>
<evidence type="ECO:0000256" key="3">
    <source>
        <dbReference type="ARBA" id="ARBA00011890"/>
    </source>
</evidence>
<dbReference type="PANTHER" id="PTHR11579">
    <property type="entry name" value="PROTEIN-L-ISOASPARTATE O-METHYLTRANSFERASE"/>
    <property type="match status" value="1"/>
</dbReference>
<evidence type="ECO:0000313" key="14">
    <source>
        <dbReference type="Proteomes" id="UP001501666"/>
    </source>
</evidence>
<gene>
    <name evidence="13" type="ORF">GCM10010412_066740</name>
</gene>
<keyword evidence="8" id="KW-0949">S-adenosyl-L-methionine</keyword>
<keyword evidence="7" id="KW-0808">Transferase</keyword>
<evidence type="ECO:0000256" key="10">
    <source>
        <dbReference type="ARBA" id="ARBA00031323"/>
    </source>
</evidence>
<dbReference type="Proteomes" id="UP001501666">
    <property type="component" value="Unassembled WGS sequence"/>
</dbReference>
<comment type="subcellular location">
    <subcellularLocation>
        <location evidence="1">Cytoplasm</location>
    </subcellularLocation>
</comment>
<name>A0ABN3SP31_9ACTN</name>
<organism evidence="13 14">
    <name type="scientific">Nonomuraea recticatena</name>
    <dbReference type="NCBI Taxonomy" id="46178"/>
    <lineage>
        <taxon>Bacteria</taxon>
        <taxon>Bacillati</taxon>
        <taxon>Actinomycetota</taxon>
        <taxon>Actinomycetes</taxon>
        <taxon>Streptosporangiales</taxon>
        <taxon>Streptosporangiaceae</taxon>
        <taxon>Nonomuraea</taxon>
    </lineage>
</organism>
<keyword evidence="5" id="KW-0963">Cytoplasm</keyword>
<dbReference type="CDD" id="cd02440">
    <property type="entry name" value="AdoMet_MTases"/>
    <property type="match status" value="1"/>
</dbReference>
<feature type="region of interest" description="Disordered" evidence="12">
    <location>
        <begin position="315"/>
        <end position="386"/>
    </location>
</feature>
<evidence type="ECO:0000256" key="4">
    <source>
        <dbReference type="ARBA" id="ARBA00013346"/>
    </source>
</evidence>
<dbReference type="Gene3D" id="3.40.50.150">
    <property type="entry name" value="Vaccinia Virus protein VP39"/>
    <property type="match status" value="1"/>
</dbReference>
<dbReference type="SUPFAM" id="SSF53335">
    <property type="entry name" value="S-adenosyl-L-methionine-dependent methyltransferases"/>
    <property type="match status" value="1"/>
</dbReference>
<dbReference type="RefSeq" id="WP_346151995.1">
    <property type="nucleotide sequence ID" value="NZ_BAAATE010000022.1"/>
</dbReference>
<evidence type="ECO:0000256" key="5">
    <source>
        <dbReference type="ARBA" id="ARBA00022490"/>
    </source>
</evidence>
<keyword evidence="14" id="KW-1185">Reference proteome</keyword>
<dbReference type="Pfam" id="PF01135">
    <property type="entry name" value="PCMT"/>
    <property type="match status" value="1"/>
</dbReference>
<evidence type="ECO:0000256" key="11">
    <source>
        <dbReference type="ARBA" id="ARBA00031350"/>
    </source>
</evidence>
<proteinExistence type="inferred from homology"/>
<dbReference type="NCBIfam" id="TIGR04364">
    <property type="entry name" value="methyltran_FxLD"/>
    <property type="match status" value="1"/>
</dbReference>
<dbReference type="EC" id="2.1.1.77" evidence="3"/>
<feature type="compositionally biased region" description="Low complexity" evidence="12">
    <location>
        <begin position="335"/>
        <end position="352"/>
    </location>
</feature>
<evidence type="ECO:0000256" key="12">
    <source>
        <dbReference type="SAM" id="MobiDB-lite"/>
    </source>
</evidence>